<accession>A0ACC7MA64</accession>
<dbReference type="EMBL" id="JASNRB020000007">
    <property type="protein sequence ID" value="MFJ1468761.1"/>
    <property type="molecule type" value="Genomic_DNA"/>
</dbReference>
<gene>
    <name evidence="1" type="ORF">QPK29_013670</name>
</gene>
<dbReference type="Proteomes" id="UP001168096">
    <property type="component" value="Unassembled WGS sequence"/>
</dbReference>
<organism evidence="1 2">
    <name type="scientific">Massilia orientalis</name>
    <dbReference type="NCBI Taxonomy" id="3050128"/>
    <lineage>
        <taxon>Bacteria</taxon>
        <taxon>Pseudomonadati</taxon>
        <taxon>Pseudomonadota</taxon>
        <taxon>Betaproteobacteria</taxon>
        <taxon>Burkholderiales</taxon>
        <taxon>Oxalobacteraceae</taxon>
        <taxon>Telluria group</taxon>
        <taxon>Massilia</taxon>
    </lineage>
</organism>
<reference evidence="1" key="1">
    <citation type="submission" date="2024-11" db="EMBL/GenBank/DDBJ databases">
        <title>Description of Massilia orientalis sp. nov., isolated from rhizosphere soil of Ageratina adenophora.</title>
        <authorList>
            <person name="Wang Y."/>
        </authorList>
    </citation>
    <scope>NUCLEOTIDE SEQUENCE</scope>
    <source>
        <strain evidence="1">YIM B02787</strain>
    </source>
</reference>
<evidence type="ECO:0000313" key="1">
    <source>
        <dbReference type="EMBL" id="MFJ1468761.1"/>
    </source>
</evidence>
<keyword evidence="2" id="KW-1185">Reference proteome</keyword>
<comment type="caution">
    <text evidence="1">The sequence shown here is derived from an EMBL/GenBank/DDBJ whole genome shotgun (WGS) entry which is preliminary data.</text>
</comment>
<evidence type="ECO:0000313" key="2">
    <source>
        <dbReference type="Proteomes" id="UP001168096"/>
    </source>
</evidence>
<protein>
    <submittedName>
        <fullName evidence="1">Uncharacterized protein</fullName>
    </submittedName>
</protein>
<sequence>MTISLSASQAQSAAPFSYKVEDNKPVKEASVQTVSFDKIAGMDQGAVKRVNAALIAASAAFGREAKKCGVAAQGHPWEYKSALEKVLLSERYMSVVFTKSTVCAGSPDIEKEARVFSLPNGNLVPAKALFKRVFPTAKLATGVSKNKELIDLDEEMVESLINDSKVALKSYDSRCEFYLKNSSYRIWMDGKNLILFPEFIQPQSFCQKEYLIQPED</sequence>
<name>A0ACC7MA64_9BURK</name>
<proteinExistence type="predicted"/>